<keyword evidence="2" id="KW-0472">Membrane</keyword>
<accession>A0A8J2ZQR0</accession>
<dbReference type="AlphaFoldDB" id="A0A8J2ZQR0"/>
<dbReference type="Pfam" id="PF02325">
    <property type="entry name" value="CCB3_YggT"/>
    <property type="match status" value="1"/>
</dbReference>
<dbReference type="PANTHER" id="PTHR33219">
    <property type="entry name" value="YLMG HOMOLOG PROTEIN 2, CHLOROPLASTIC"/>
    <property type="match status" value="1"/>
</dbReference>
<dbReference type="RefSeq" id="WP_188391420.1">
    <property type="nucleotide sequence ID" value="NZ_BMEV01000015.1"/>
</dbReference>
<feature type="transmembrane region" description="Helical" evidence="2">
    <location>
        <begin position="7"/>
        <end position="28"/>
    </location>
</feature>
<comment type="caution">
    <text evidence="3">The sequence shown here is derived from an EMBL/GenBank/DDBJ whole genome shotgun (WGS) entry which is preliminary data.</text>
</comment>
<name>A0A8J2ZQR0_9BACI</name>
<dbReference type="Proteomes" id="UP000602050">
    <property type="component" value="Unassembled WGS sequence"/>
</dbReference>
<evidence type="ECO:0000313" key="4">
    <source>
        <dbReference type="Proteomes" id="UP000602050"/>
    </source>
</evidence>
<dbReference type="EMBL" id="BMEV01000015">
    <property type="protein sequence ID" value="GGH73477.1"/>
    <property type="molecule type" value="Genomic_DNA"/>
</dbReference>
<evidence type="ECO:0000313" key="3">
    <source>
        <dbReference type="EMBL" id="GGH73477.1"/>
    </source>
</evidence>
<dbReference type="PANTHER" id="PTHR33219:SF14">
    <property type="entry name" value="PROTEIN COFACTOR ASSEMBLY OF COMPLEX C SUBUNIT B CCB3, CHLOROPLASTIC-RELATED"/>
    <property type="match status" value="1"/>
</dbReference>
<organism evidence="3 4">
    <name type="scientific">Compostibacillus humi</name>
    <dbReference type="NCBI Taxonomy" id="1245525"/>
    <lineage>
        <taxon>Bacteria</taxon>
        <taxon>Bacillati</taxon>
        <taxon>Bacillota</taxon>
        <taxon>Bacilli</taxon>
        <taxon>Bacillales</taxon>
        <taxon>Bacillaceae</taxon>
        <taxon>Compostibacillus</taxon>
    </lineage>
</organism>
<gene>
    <name evidence="3" type="ORF">GCM10010978_11410</name>
</gene>
<protein>
    <submittedName>
        <fullName evidence="3">Membrane protein</fullName>
    </submittedName>
</protein>
<proteinExistence type="inferred from homology"/>
<feature type="transmembrane region" description="Helical" evidence="2">
    <location>
        <begin position="66"/>
        <end position="86"/>
    </location>
</feature>
<dbReference type="InterPro" id="IPR003425">
    <property type="entry name" value="CCB3/YggT"/>
</dbReference>
<reference evidence="3" key="2">
    <citation type="submission" date="2020-09" db="EMBL/GenBank/DDBJ databases">
        <authorList>
            <person name="Sun Q."/>
            <person name="Zhou Y."/>
        </authorList>
    </citation>
    <scope>NUCLEOTIDE SEQUENCE</scope>
    <source>
        <strain evidence="3">CGMCC 1.12360</strain>
    </source>
</reference>
<reference evidence="3" key="1">
    <citation type="journal article" date="2014" name="Int. J. Syst. Evol. Microbiol.">
        <title>Complete genome sequence of Corynebacterium casei LMG S-19264T (=DSM 44701T), isolated from a smear-ripened cheese.</title>
        <authorList>
            <consortium name="US DOE Joint Genome Institute (JGI-PGF)"/>
            <person name="Walter F."/>
            <person name="Albersmeier A."/>
            <person name="Kalinowski J."/>
            <person name="Ruckert C."/>
        </authorList>
    </citation>
    <scope>NUCLEOTIDE SEQUENCE</scope>
    <source>
        <strain evidence="3">CGMCC 1.12360</strain>
    </source>
</reference>
<keyword evidence="2" id="KW-0812">Transmembrane</keyword>
<comment type="similarity">
    <text evidence="1">Belongs to the YggT family.</text>
</comment>
<evidence type="ECO:0000256" key="2">
    <source>
        <dbReference type="SAM" id="Phobius"/>
    </source>
</evidence>
<keyword evidence="4" id="KW-1185">Reference proteome</keyword>
<dbReference type="GO" id="GO:0016020">
    <property type="term" value="C:membrane"/>
    <property type="evidence" value="ECO:0007669"/>
    <property type="project" value="InterPro"/>
</dbReference>
<evidence type="ECO:0000256" key="1">
    <source>
        <dbReference type="ARBA" id="ARBA00010894"/>
    </source>
</evidence>
<keyword evidence="2" id="KW-1133">Transmembrane helix</keyword>
<sequence length="87" mass="10258">MQSLYLLLYYAMEIYSWLIIIYIFMSWFPGARQSSAGEMLGRICEPYLEIFRKFIPPFGMIDFSPIVAIFVLHFARIGLGTFFGYFM</sequence>